<accession>A0A2S1YIM9</accession>
<keyword evidence="3" id="KW-1185">Reference proteome</keyword>
<dbReference type="RefSeq" id="WP_109191426.1">
    <property type="nucleotide sequence ID" value="NZ_CP029255.1"/>
</dbReference>
<evidence type="ECO:0000313" key="3">
    <source>
        <dbReference type="Proteomes" id="UP000245250"/>
    </source>
</evidence>
<keyword evidence="1" id="KW-0732">Signal</keyword>
<name>A0A2S1YIM9_9FLAO</name>
<dbReference type="PROSITE" id="PS51257">
    <property type="entry name" value="PROKAR_LIPOPROTEIN"/>
    <property type="match status" value="1"/>
</dbReference>
<proteinExistence type="predicted"/>
<evidence type="ECO:0000313" key="2">
    <source>
        <dbReference type="EMBL" id="AWK03892.1"/>
    </source>
</evidence>
<gene>
    <name evidence="2" type="ORF">HYN56_06475</name>
</gene>
<organism evidence="2 3">
    <name type="scientific">Flavobacterium crocinum</name>
    <dbReference type="NCBI Taxonomy" id="2183896"/>
    <lineage>
        <taxon>Bacteria</taxon>
        <taxon>Pseudomonadati</taxon>
        <taxon>Bacteroidota</taxon>
        <taxon>Flavobacteriia</taxon>
        <taxon>Flavobacteriales</taxon>
        <taxon>Flavobacteriaceae</taxon>
        <taxon>Flavobacterium</taxon>
    </lineage>
</organism>
<dbReference type="AlphaFoldDB" id="A0A2S1YIM9"/>
<feature type="chain" id="PRO_5015733639" evidence="1">
    <location>
        <begin position="24"/>
        <end position="156"/>
    </location>
</feature>
<reference evidence="2 3" key="1">
    <citation type="submission" date="2018-05" db="EMBL/GenBank/DDBJ databases">
        <title>Genome sequencing of Flavobacterium sp. HYN0056.</title>
        <authorList>
            <person name="Yi H."/>
            <person name="Baek C."/>
        </authorList>
    </citation>
    <scope>NUCLEOTIDE SEQUENCE [LARGE SCALE GENOMIC DNA]</scope>
    <source>
        <strain evidence="2 3">HYN0056</strain>
    </source>
</reference>
<dbReference type="Proteomes" id="UP000245250">
    <property type="component" value="Chromosome"/>
</dbReference>
<feature type="signal peptide" evidence="1">
    <location>
        <begin position="1"/>
        <end position="23"/>
    </location>
</feature>
<dbReference type="OrthoDB" id="1447404at2"/>
<evidence type="ECO:0000256" key="1">
    <source>
        <dbReference type="SAM" id="SignalP"/>
    </source>
</evidence>
<protein>
    <submittedName>
        <fullName evidence="2">Uncharacterized protein</fullName>
    </submittedName>
</protein>
<dbReference type="KEGG" id="fcr:HYN56_06475"/>
<dbReference type="EMBL" id="CP029255">
    <property type="protein sequence ID" value="AWK03892.1"/>
    <property type="molecule type" value="Genomic_DNA"/>
</dbReference>
<sequence>MKKLILIATLFLLVSCSSDDDNASGDITITSVGQGSLSSSTIEQKNIVITNKITWEALKAKMNEYNKNTTEYYFKETDIDFSKFNIIAAFYKQHSNSSTSIDITKATIRSGTIFVQVENLKVGITNDVAQPFHIVKIPKSSKNILFEKIKNPLLPE</sequence>